<proteinExistence type="predicted"/>
<dbReference type="AlphaFoldDB" id="A0A1Z5KP14"/>
<evidence type="ECO:0000313" key="2">
    <source>
        <dbReference type="EMBL" id="GAX28053.1"/>
    </source>
</evidence>
<organism evidence="2 3">
    <name type="scientific">Fistulifera solaris</name>
    <name type="common">Oleaginous diatom</name>
    <dbReference type="NCBI Taxonomy" id="1519565"/>
    <lineage>
        <taxon>Eukaryota</taxon>
        <taxon>Sar</taxon>
        <taxon>Stramenopiles</taxon>
        <taxon>Ochrophyta</taxon>
        <taxon>Bacillariophyta</taxon>
        <taxon>Bacillariophyceae</taxon>
        <taxon>Bacillariophycidae</taxon>
        <taxon>Naviculales</taxon>
        <taxon>Naviculaceae</taxon>
        <taxon>Fistulifera</taxon>
    </lineage>
</organism>
<evidence type="ECO:0000313" key="3">
    <source>
        <dbReference type="Proteomes" id="UP000198406"/>
    </source>
</evidence>
<accession>A0A1Z5KP14</accession>
<keyword evidence="1" id="KW-0732">Signal</keyword>
<feature type="chain" id="PRO_5012803324" evidence="1">
    <location>
        <begin position="20"/>
        <end position="168"/>
    </location>
</feature>
<protein>
    <submittedName>
        <fullName evidence="2">Uncharacterized protein</fullName>
    </submittedName>
</protein>
<name>A0A1Z5KP14_FISSO</name>
<comment type="caution">
    <text evidence="2">The sequence shown here is derived from an EMBL/GenBank/DDBJ whole genome shotgun (WGS) entry which is preliminary data.</text>
</comment>
<evidence type="ECO:0000256" key="1">
    <source>
        <dbReference type="SAM" id="SignalP"/>
    </source>
</evidence>
<dbReference type="OrthoDB" id="44656at2759"/>
<sequence>MIVVQYLLFVTLLGPLVTSFAPMATSPRRSCDSFLFAASDEEAKAPKEDSSDFSDFTIEGKSDYSVDWDAEWKKVVANQGQPEERPGKGYYKSDAELAALRAANQAREKALQTAANMPSLPTWNAVKGDWKFWIGVLAAVSVATSLIANAGSSGNLLPSTGSSDSYYI</sequence>
<dbReference type="InParanoid" id="A0A1Z5KP14"/>
<dbReference type="EMBL" id="BDSP01000264">
    <property type="protein sequence ID" value="GAX28053.1"/>
    <property type="molecule type" value="Genomic_DNA"/>
</dbReference>
<gene>
    <name evidence="2" type="ORF">FisN_2Hh128</name>
</gene>
<feature type="signal peptide" evidence="1">
    <location>
        <begin position="1"/>
        <end position="19"/>
    </location>
</feature>
<dbReference type="Proteomes" id="UP000198406">
    <property type="component" value="Unassembled WGS sequence"/>
</dbReference>
<keyword evidence="3" id="KW-1185">Reference proteome</keyword>
<reference evidence="2 3" key="1">
    <citation type="journal article" date="2015" name="Plant Cell">
        <title>Oil accumulation by the oleaginous diatom Fistulifera solaris as revealed by the genome and transcriptome.</title>
        <authorList>
            <person name="Tanaka T."/>
            <person name="Maeda Y."/>
            <person name="Veluchamy A."/>
            <person name="Tanaka M."/>
            <person name="Abida H."/>
            <person name="Marechal E."/>
            <person name="Bowler C."/>
            <person name="Muto M."/>
            <person name="Sunaga Y."/>
            <person name="Tanaka M."/>
            <person name="Yoshino T."/>
            <person name="Taniguchi T."/>
            <person name="Fukuda Y."/>
            <person name="Nemoto M."/>
            <person name="Matsumoto M."/>
            <person name="Wong P.S."/>
            <person name="Aburatani S."/>
            <person name="Fujibuchi W."/>
        </authorList>
    </citation>
    <scope>NUCLEOTIDE SEQUENCE [LARGE SCALE GENOMIC DNA]</scope>
    <source>
        <strain evidence="2 3">JPCC DA0580</strain>
    </source>
</reference>